<keyword evidence="2 4" id="KW-0863">Zinc-finger</keyword>
<evidence type="ECO:0000313" key="7">
    <source>
        <dbReference type="EMBL" id="KFP05101.1"/>
    </source>
</evidence>
<feature type="non-terminal residue" evidence="7">
    <location>
        <position position="1"/>
    </location>
</feature>
<dbReference type="GO" id="GO:0008270">
    <property type="term" value="F:zinc ion binding"/>
    <property type="evidence" value="ECO:0007669"/>
    <property type="project" value="UniProtKB-KW"/>
</dbReference>
<evidence type="ECO:0000256" key="4">
    <source>
        <dbReference type="PROSITE-ProRule" id="PRU00175"/>
    </source>
</evidence>
<dbReference type="PANTHER" id="PTHR47454:SF1">
    <property type="entry name" value="RING FINGER PROTEIN 224"/>
    <property type="match status" value="1"/>
</dbReference>
<dbReference type="AlphaFoldDB" id="A0A091IZT9"/>
<feature type="domain" description="RING-type" evidence="6">
    <location>
        <begin position="4"/>
        <end position="51"/>
    </location>
</feature>
<keyword evidence="1" id="KW-0479">Metal-binding</keyword>
<reference evidence="7 8" key="1">
    <citation type="submission" date="2014-04" db="EMBL/GenBank/DDBJ databases">
        <title>Genome evolution of avian class.</title>
        <authorList>
            <person name="Zhang G."/>
            <person name="Li C."/>
        </authorList>
    </citation>
    <scope>NUCLEOTIDE SEQUENCE [LARGE SCALE GENOMIC DNA]</scope>
    <source>
        <strain evidence="7">BGI_N300</strain>
    </source>
</reference>
<dbReference type="Proteomes" id="UP000054308">
    <property type="component" value="Unassembled WGS sequence"/>
</dbReference>
<dbReference type="InterPro" id="IPR053122">
    <property type="entry name" value="RING_finger_domain"/>
</dbReference>
<protein>
    <submittedName>
        <fullName evidence="7">RING finger protein 224</fullName>
    </submittedName>
</protein>
<dbReference type="PROSITE" id="PS50089">
    <property type="entry name" value="ZF_RING_2"/>
    <property type="match status" value="1"/>
</dbReference>
<dbReference type="InterPro" id="IPR013083">
    <property type="entry name" value="Znf_RING/FYVE/PHD"/>
</dbReference>
<dbReference type="SMART" id="SM00184">
    <property type="entry name" value="RING"/>
    <property type="match status" value="1"/>
</dbReference>
<feature type="non-terminal residue" evidence="7">
    <location>
        <position position="131"/>
    </location>
</feature>
<dbReference type="InterPro" id="IPR001841">
    <property type="entry name" value="Znf_RING"/>
</dbReference>
<evidence type="ECO:0000256" key="3">
    <source>
        <dbReference type="ARBA" id="ARBA00022833"/>
    </source>
</evidence>
<sequence>RLECIICFCSYDLSSRLPRRLYCGHTFGQACLKRLDAVANEQRWIPCPQCRQNTPTPRGGVAMLDLDLATFLIVKADKEHPRGAGRAQPDSATKGSGKEKAVTQQPAGLCQEPVPPVLFPRRGCCRPCLCC</sequence>
<proteinExistence type="predicted"/>
<evidence type="ECO:0000259" key="6">
    <source>
        <dbReference type="PROSITE" id="PS50089"/>
    </source>
</evidence>
<dbReference type="Gene3D" id="3.30.40.10">
    <property type="entry name" value="Zinc/RING finger domain, C3HC4 (zinc finger)"/>
    <property type="match status" value="1"/>
</dbReference>
<evidence type="ECO:0000256" key="5">
    <source>
        <dbReference type="SAM" id="MobiDB-lite"/>
    </source>
</evidence>
<dbReference type="EMBL" id="KL218434">
    <property type="protein sequence ID" value="KFP05101.1"/>
    <property type="molecule type" value="Genomic_DNA"/>
</dbReference>
<dbReference type="Pfam" id="PF13639">
    <property type="entry name" value="zf-RING_2"/>
    <property type="match status" value="1"/>
</dbReference>
<dbReference type="SUPFAM" id="SSF57850">
    <property type="entry name" value="RING/U-box"/>
    <property type="match status" value="1"/>
</dbReference>
<evidence type="ECO:0000313" key="8">
    <source>
        <dbReference type="Proteomes" id="UP000054308"/>
    </source>
</evidence>
<evidence type="ECO:0000256" key="1">
    <source>
        <dbReference type="ARBA" id="ARBA00022723"/>
    </source>
</evidence>
<name>A0A091IZT9_CALAN</name>
<keyword evidence="3" id="KW-0862">Zinc</keyword>
<organism evidence="7 8">
    <name type="scientific">Calypte anna</name>
    <name type="common">Anna's hummingbird</name>
    <name type="synonym">Archilochus anna</name>
    <dbReference type="NCBI Taxonomy" id="9244"/>
    <lineage>
        <taxon>Eukaryota</taxon>
        <taxon>Metazoa</taxon>
        <taxon>Chordata</taxon>
        <taxon>Craniata</taxon>
        <taxon>Vertebrata</taxon>
        <taxon>Euteleostomi</taxon>
        <taxon>Archelosauria</taxon>
        <taxon>Archosauria</taxon>
        <taxon>Dinosauria</taxon>
        <taxon>Saurischia</taxon>
        <taxon>Theropoda</taxon>
        <taxon>Coelurosauria</taxon>
        <taxon>Aves</taxon>
        <taxon>Neognathae</taxon>
        <taxon>Neoaves</taxon>
        <taxon>Strisores</taxon>
        <taxon>Apodiformes</taxon>
        <taxon>Trochilidae</taxon>
        <taxon>Calypte</taxon>
    </lineage>
</organism>
<gene>
    <name evidence="7" type="ORF">N300_08015</name>
</gene>
<feature type="region of interest" description="Disordered" evidence="5">
    <location>
        <begin position="79"/>
        <end position="105"/>
    </location>
</feature>
<evidence type="ECO:0000256" key="2">
    <source>
        <dbReference type="ARBA" id="ARBA00022771"/>
    </source>
</evidence>
<dbReference type="PANTHER" id="PTHR47454">
    <property type="entry name" value="RING FINGER PROTEIN 224"/>
    <property type="match status" value="1"/>
</dbReference>
<accession>A0A091IZT9</accession>
<keyword evidence="8" id="KW-1185">Reference proteome</keyword>